<protein>
    <submittedName>
        <fullName evidence="3">DUF3071 domain-containing protein</fullName>
    </submittedName>
    <submittedName>
        <fullName evidence="4">Septation protein SepH</fullName>
    </submittedName>
</protein>
<evidence type="ECO:0000313" key="7">
    <source>
        <dbReference type="EMBL" id="VUX63034.1"/>
    </source>
</evidence>
<dbReference type="STRING" id="28026.GCA_000940535_01241"/>
<reference evidence="7 10" key="3">
    <citation type="submission" date="2019-07" db="EMBL/GenBank/DDBJ databases">
        <authorList>
            <person name="Chang H.-W."/>
            <person name="Raman A."/>
            <person name="Venkatesh S."/>
            <person name="Gehrig J."/>
        </authorList>
    </citation>
    <scope>NUCLEOTIDE SEQUENCE [LARGE SCALE GENOMIC DNA]</scope>
    <source>
        <strain evidence="7">Bifidobacterium_pseudocatenulatum_LFYP_29</strain>
    </source>
</reference>
<dbReference type="AlphaFoldDB" id="A0A174A9E6"/>
<reference evidence="6 9" key="2">
    <citation type="submission" date="2018-08" db="EMBL/GenBank/DDBJ databases">
        <title>A genome reference for cultivated species of the human gut microbiota.</title>
        <authorList>
            <person name="Zou Y."/>
            <person name="Xue W."/>
            <person name="Luo G."/>
        </authorList>
    </citation>
    <scope>NUCLEOTIDE SEQUENCE [LARGE SCALE GENOMIC DNA]</scope>
    <source>
        <strain evidence="6 9">AF36-12AT</strain>
    </source>
</reference>
<reference evidence="5 8" key="1">
    <citation type="journal article" date="2017" name="ISME J.">
        <title>Unveiling bifidobacterial biogeography across the mammalian branch of the tree of life.</title>
        <authorList>
            <person name="Milani C."/>
            <person name="Mangifesta M."/>
            <person name="Mancabelli L."/>
            <person name="Lugli G.A."/>
            <person name="James K."/>
            <person name="Duranti S."/>
            <person name="Turroni F."/>
            <person name="Ferrario C."/>
            <person name="Ossiprandi M.C."/>
            <person name="van Sinderen D."/>
            <person name="Ventura M."/>
        </authorList>
    </citation>
    <scope>NUCLEOTIDE SEQUENCE [LARGE SCALE GENOMIC DNA]</scope>
    <source>
        <strain evidence="5 8">1E</strain>
    </source>
</reference>
<feature type="domain" description="DUF3071" evidence="2">
    <location>
        <begin position="7"/>
        <end position="173"/>
    </location>
</feature>
<gene>
    <name evidence="4" type="primary">sepH</name>
    <name evidence="7" type="ORF">BPLFYP29_00700</name>
    <name evidence="5" type="ORF">BPS1E_1413</name>
    <name evidence="6" type="ORF">DWZ91_03515</name>
    <name evidence="3" type="ORF">KZP06_06780</name>
    <name evidence="4" type="ORF">PMN70_05895</name>
</gene>
<dbReference type="Proteomes" id="UP001212008">
    <property type="component" value="Unassembled WGS sequence"/>
</dbReference>
<dbReference type="GeneID" id="45599665"/>
<dbReference type="InterPro" id="IPR047682">
    <property type="entry name" value="SepH-like"/>
</dbReference>
<evidence type="ECO:0000313" key="5">
    <source>
        <dbReference type="EMBL" id="PAC72939.1"/>
    </source>
</evidence>
<evidence type="ECO:0000313" key="11">
    <source>
        <dbReference type="Proteomes" id="UP001212008"/>
    </source>
</evidence>
<dbReference type="EMBL" id="MNLB01000009">
    <property type="protein sequence ID" value="PAC72939.1"/>
    <property type="molecule type" value="Genomic_DNA"/>
</dbReference>
<dbReference type="Proteomes" id="UP000285613">
    <property type="component" value="Unassembled WGS sequence"/>
</dbReference>
<dbReference type="EMBL" id="CABHOD010000004">
    <property type="protein sequence ID" value="VUX63034.1"/>
    <property type="molecule type" value="Genomic_DNA"/>
</dbReference>
<dbReference type="EMBL" id="JAQKRA010000002">
    <property type="protein sequence ID" value="MDB6491728.1"/>
    <property type="molecule type" value="Genomic_DNA"/>
</dbReference>
<sequence length="351" mass="37959">MPGNSLEEARFDHVSDTGELVFVSGAGKFAVKIDEALERAILEAKQIRSEVQEEQKTRIPPTLPISQIQSLIRAGADPARVAERYSLSEALVRRFSASVETEKQYAIEQFLAVPAPKESRVRTLSELIERTFAAARVRLEDVTWKATRLGLEPWKISAQFVSSGHNVCAEWSWNMHDNAVSCLNSAARKLIGEQDTSKEGHAEKHADENFLVSLNLPGNSARSARIEQTVSAWNTPEPSMPAARPAAAPSVPIAPIGGVSNESDTPDTPNAPAIASDLPLPSRPENPAAGANTASATNTDTRNTVPSTPEPASNMANENQTLDPHSQNTTKSKRRAGRSAVPSWDEILFGD</sequence>
<dbReference type="NCBIfam" id="NF040712">
    <property type="entry name" value="SepH"/>
    <property type="match status" value="1"/>
</dbReference>
<evidence type="ECO:0000313" key="10">
    <source>
        <dbReference type="Proteomes" id="UP000331308"/>
    </source>
</evidence>
<dbReference type="RefSeq" id="WP_004220385.1">
    <property type="nucleotide sequence ID" value="NZ_AP031419.1"/>
</dbReference>
<dbReference type="Proteomes" id="UP001197735">
    <property type="component" value="Unassembled WGS sequence"/>
</dbReference>
<proteinExistence type="predicted"/>
<comment type="caution">
    <text evidence="5">The sequence shown here is derived from an EMBL/GenBank/DDBJ whole genome shotgun (WGS) entry which is preliminary data.</text>
</comment>
<dbReference type="InterPro" id="IPR021421">
    <property type="entry name" value="DUF3071"/>
</dbReference>
<accession>A0A174A9E6</accession>
<evidence type="ECO:0000313" key="6">
    <source>
        <dbReference type="EMBL" id="RHL97074.1"/>
    </source>
</evidence>
<evidence type="ECO:0000313" key="3">
    <source>
        <dbReference type="EMBL" id="MCB4880427.1"/>
    </source>
</evidence>
<feature type="compositionally biased region" description="Polar residues" evidence="1">
    <location>
        <begin position="305"/>
        <end position="330"/>
    </location>
</feature>
<evidence type="ECO:0000313" key="9">
    <source>
        <dbReference type="Proteomes" id="UP000285613"/>
    </source>
</evidence>
<organism evidence="5 8">
    <name type="scientific">Bifidobacterium pseudocatenulatum</name>
    <dbReference type="NCBI Taxonomy" id="28026"/>
    <lineage>
        <taxon>Bacteria</taxon>
        <taxon>Bacillati</taxon>
        <taxon>Actinomycetota</taxon>
        <taxon>Actinomycetes</taxon>
        <taxon>Bifidobacteriales</taxon>
        <taxon>Bifidobacteriaceae</taxon>
        <taxon>Bifidobacterium</taxon>
    </lineage>
</organism>
<name>A0A174A9E6_BIFPS</name>
<dbReference type="EMBL" id="QRPH01000002">
    <property type="protein sequence ID" value="RHL97074.1"/>
    <property type="molecule type" value="Genomic_DNA"/>
</dbReference>
<dbReference type="OrthoDB" id="5180791at2"/>
<feature type="compositionally biased region" description="Low complexity" evidence="1">
    <location>
        <begin position="286"/>
        <end position="304"/>
    </location>
</feature>
<dbReference type="EMBL" id="JAHXEI010000006">
    <property type="protein sequence ID" value="MCB4880427.1"/>
    <property type="molecule type" value="Genomic_DNA"/>
</dbReference>
<evidence type="ECO:0000313" key="4">
    <source>
        <dbReference type="EMBL" id="MDB6491728.1"/>
    </source>
</evidence>
<feature type="compositionally biased region" description="Low complexity" evidence="1">
    <location>
        <begin position="236"/>
        <end position="255"/>
    </location>
</feature>
<evidence type="ECO:0000259" key="2">
    <source>
        <dbReference type="Pfam" id="PF11268"/>
    </source>
</evidence>
<dbReference type="Proteomes" id="UP000331308">
    <property type="component" value="Unassembled WGS sequence"/>
</dbReference>
<dbReference type="Proteomes" id="UP000216789">
    <property type="component" value="Unassembled WGS sequence"/>
</dbReference>
<dbReference type="Pfam" id="PF11268">
    <property type="entry name" value="DUF3071"/>
    <property type="match status" value="1"/>
</dbReference>
<evidence type="ECO:0000256" key="1">
    <source>
        <dbReference type="SAM" id="MobiDB-lite"/>
    </source>
</evidence>
<reference evidence="3" key="4">
    <citation type="submission" date="2021-07" db="EMBL/GenBank/DDBJ databases">
        <title>Xylan utilisation by Bifidobacterium pseudocatenulatum.</title>
        <authorList>
            <person name="Watanabe Y."/>
        </authorList>
    </citation>
    <scope>NUCLEOTIDE SEQUENCE</scope>
    <source>
        <strain evidence="3">YIT12824</strain>
    </source>
</reference>
<evidence type="ECO:0000313" key="8">
    <source>
        <dbReference type="Proteomes" id="UP000216789"/>
    </source>
</evidence>
<reference evidence="4 11" key="5">
    <citation type="submission" date="2023-01" db="EMBL/GenBank/DDBJ databases">
        <title>Human gut microbiome strain richness.</title>
        <authorList>
            <person name="Chen-Liaw A."/>
        </authorList>
    </citation>
    <scope>NUCLEOTIDE SEQUENCE [LARGE SCALE GENOMIC DNA]</scope>
    <source>
        <strain evidence="4 11">RTP21311st1_C8_RTP21311_201001</strain>
    </source>
</reference>
<feature type="region of interest" description="Disordered" evidence="1">
    <location>
        <begin position="234"/>
        <end position="351"/>
    </location>
</feature>